<dbReference type="InterPro" id="IPR003598">
    <property type="entry name" value="Ig_sub2"/>
</dbReference>
<gene>
    <name evidence="9" type="ORF">PACLA_8A032301</name>
</gene>
<dbReference type="SUPFAM" id="SSF48726">
    <property type="entry name" value="Immunoglobulin"/>
    <property type="match status" value="1"/>
</dbReference>
<keyword evidence="8" id="KW-1133">Transmembrane helix</keyword>
<comment type="subcellular location">
    <subcellularLocation>
        <location evidence="1">Membrane</location>
    </subcellularLocation>
</comment>
<proteinExistence type="predicted"/>
<dbReference type="GO" id="GO:0007156">
    <property type="term" value="P:homophilic cell adhesion via plasma membrane adhesion molecules"/>
    <property type="evidence" value="ECO:0007669"/>
    <property type="project" value="TreeGrafter"/>
</dbReference>
<dbReference type="GO" id="GO:0005912">
    <property type="term" value="C:adherens junction"/>
    <property type="evidence" value="ECO:0007669"/>
    <property type="project" value="TreeGrafter"/>
</dbReference>
<evidence type="ECO:0000313" key="10">
    <source>
        <dbReference type="Proteomes" id="UP001152795"/>
    </source>
</evidence>
<evidence type="ECO:0000256" key="4">
    <source>
        <dbReference type="ARBA" id="ARBA00023136"/>
    </source>
</evidence>
<keyword evidence="6" id="KW-0325">Glycoprotein</keyword>
<keyword evidence="5" id="KW-1015">Disulfide bond</keyword>
<protein>
    <submittedName>
        <fullName evidence="9">Neural cell adhesion molecule L1 isoform X1</fullName>
    </submittedName>
</protein>
<dbReference type="PANTHER" id="PTHR23277:SF108">
    <property type="entry name" value="FASCICLIN-3"/>
    <property type="match status" value="1"/>
</dbReference>
<dbReference type="AlphaFoldDB" id="A0A6S7GIL5"/>
<dbReference type="Proteomes" id="UP001152795">
    <property type="component" value="Unassembled WGS sequence"/>
</dbReference>
<evidence type="ECO:0000313" key="9">
    <source>
        <dbReference type="EMBL" id="CAB3991778.1"/>
    </source>
</evidence>
<accession>A0A6S7GIL5</accession>
<dbReference type="GO" id="GO:0016020">
    <property type="term" value="C:membrane"/>
    <property type="evidence" value="ECO:0007669"/>
    <property type="project" value="UniProtKB-SubCell"/>
</dbReference>
<organism evidence="9 10">
    <name type="scientific">Paramuricea clavata</name>
    <name type="common">Red gorgonian</name>
    <name type="synonym">Violescent sea-whip</name>
    <dbReference type="NCBI Taxonomy" id="317549"/>
    <lineage>
        <taxon>Eukaryota</taxon>
        <taxon>Metazoa</taxon>
        <taxon>Cnidaria</taxon>
        <taxon>Anthozoa</taxon>
        <taxon>Octocorallia</taxon>
        <taxon>Malacalcyonacea</taxon>
        <taxon>Plexauridae</taxon>
        <taxon>Paramuricea</taxon>
    </lineage>
</organism>
<dbReference type="InterPro" id="IPR011029">
    <property type="entry name" value="DEATH-like_dom_sf"/>
</dbReference>
<dbReference type="Gene3D" id="1.10.533.10">
    <property type="entry name" value="Death Domain, Fas"/>
    <property type="match status" value="1"/>
</dbReference>
<sequence>MKTSKIYESENKWCIGILVLLLVHIHFAVCGKVKVPSEVERATKLGNDSKLKNRIYHVRTEPKKTHIKGTTKNRIPQGSVDDTVDKHDGNLVFYETQSTQKKEKPRKKTLLLKTTPNSNNVLNVGDGLDLARASILRRKSSPSIVNSCVGNQVTLKCAAEGNPAPEFTWYKGKQAVGREKVAEFDLTIAPSLFTRASHLTLTPNGKDDFGEYQCAASNTLGATQQSTHRIVLSDRGEPLCTQSTYNKDKRKFNSIIIGTVSSVGMLFVLLSIAGFVFWRLNQQEADSYQRLKTTSDDTEAMEDGGEAGPSGENCQPNDADETLQDDFNAKEIGRLSSLLAGDWERLARLLGFHQHDINAIREDSEKIESRCADMLSRFRRRRGSRETLAESVEEMKDIETASAIRQKYYKSNPTE</sequence>
<dbReference type="CDD" id="cd00096">
    <property type="entry name" value="Ig"/>
    <property type="match status" value="1"/>
</dbReference>
<comment type="caution">
    <text evidence="9">The sequence shown here is derived from an EMBL/GenBank/DDBJ whole genome shotgun (WGS) entry which is preliminary data.</text>
</comment>
<evidence type="ECO:0000256" key="5">
    <source>
        <dbReference type="ARBA" id="ARBA00023157"/>
    </source>
</evidence>
<evidence type="ECO:0000256" key="7">
    <source>
        <dbReference type="SAM" id="MobiDB-lite"/>
    </source>
</evidence>
<dbReference type="EMBL" id="CACRXK020001915">
    <property type="protein sequence ID" value="CAB3991778.1"/>
    <property type="molecule type" value="Genomic_DNA"/>
</dbReference>
<keyword evidence="4 8" id="KW-0472">Membrane</keyword>
<feature type="transmembrane region" description="Helical" evidence="8">
    <location>
        <begin position="255"/>
        <end position="280"/>
    </location>
</feature>
<keyword evidence="10" id="KW-1185">Reference proteome</keyword>
<dbReference type="SMART" id="SM00408">
    <property type="entry name" value="IGc2"/>
    <property type="match status" value="1"/>
</dbReference>
<evidence type="ECO:0000256" key="6">
    <source>
        <dbReference type="ARBA" id="ARBA00023180"/>
    </source>
</evidence>
<name>A0A6S7GIL5_PARCT</name>
<dbReference type="InterPro" id="IPR000488">
    <property type="entry name" value="Death_dom"/>
</dbReference>
<dbReference type="SUPFAM" id="SSF47986">
    <property type="entry name" value="DEATH domain"/>
    <property type="match status" value="1"/>
</dbReference>
<dbReference type="PROSITE" id="PS50835">
    <property type="entry name" value="IG_LIKE"/>
    <property type="match status" value="1"/>
</dbReference>
<dbReference type="InterPro" id="IPR007110">
    <property type="entry name" value="Ig-like_dom"/>
</dbReference>
<dbReference type="GO" id="GO:0007165">
    <property type="term" value="P:signal transduction"/>
    <property type="evidence" value="ECO:0007669"/>
    <property type="project" value="InterPro"/>
</dbReference>
<dbReference type="Pfam" id="PF00531">
    <property type="entry name" value="Death"/>
    <property type="match status" value="1"/>
</dbReference>
<keyword evidence="8" id="KW-0812">Transmembrane</keyword>
<feature type="compositionally biased region" description="Acidic residues" evidence="7">
    <location>
        <begin position="296"/>
        <end position="305"/>
    </location>
</feature>
<dbReference type="Pfam" id="PF13927">
    <property type="entry name" value="Ig_3"/>
    <property type="match status" value="1"/>
</dbReference>
<dbReference type="PROSITE" id="PS50017">
    <property type="entry name" value="DEATH_DOMAIN"/>
    <property type="match status" value="1"/>
</dbReference>
<evidence type="ECO:0000256" key="8">
    <source>
        <dbReference type="SAM" id="Phobius"/>
    </source>
</evidence>
<reference evidence="9" key="1">
    <citation type="submission" date="2020-04" db="EMBL/GenBank/DDBJ databases">
        <authorList>
            <person name="Alioto T."/>
            <person name="Alioto T."/>
            <person name="Gomez Garrido J."/>
        </authorList>
    </citation>
    <scope>NUCLEOTIDE SEQUENCE</scope>
    <source>
        <strain evidence="9">A484AB</strain>
    </source>
</reference>
<evidence type="ECO:0000256" key="2">
    <source>
        <dbReference type="ARBA" id="ARBA00022729"/>
    </source>
</evidence>
<evidence type="ECO:0000256" key="3">
    <source>
        <dbReference type="ARBA" id="ARBA00022737"/>
    </source>
</evidence>
<dbReference type="OrthoDB" id="5990505at2759"/>
<keyword evidence="2" id="KW-0732">Signal</keyword>
<dbReference type="InterPro" id="IPR051427">
    <property type="entry name" value="Nectin/Nectin-like"/>
</dbReference>
<keyword evidence="3" id="KW-0677">Repeat</keyword>
<dbReference type="CDD" id="cd01670">
    <property type="entry name" value="Death"/>
    <property type="match status" value="1"/>
</dbReference>
<dbReference type="InterPro" id="IPR003599">
    <property type="entry name" value="Ig_sub"/>
</dbReference>
<dbReference type="InterPro" id="IPR036179">
    <property type="entry name" value="Ig-like_dom_sf"/>
</dbReference>
<dbReference type="GO" id="GO:0007157">
    <property type="term" value="P:heterophilic cell-cell adhesion via plasma membrane cell adhesion molecules"/>
    <property type="evidence" value="ECO:0007669"/>
    <property type="project" value="TreeGrafter"/>
</dbReference>
<dbReference type="InterPro" id="IPR013783">
    <property type="entry name" value="Ig-like_fold"/>
</dbReference>
<dbReference type="PANTHER" id="PTHR23277">
    <property type="entry name" value="NECTIN-RELATED"/>
    <property type="match status" value="1"/>
</dbReference>
<dbReference type="SMART" id="SM00409">
    <property type="entry name" value="IG"/>
    <property type="match status" value="1"/>
</dbReference>
<dbReference type="Gene3D" id="2.60.40.10">
    <property type="entry name" value="Immunoglobulins"/>
    <property type="match status" value="1"/>
</dbReference>
<feature type="region of interest" description="Disordered" evidence="7">
    <location>
        <begin position="290"/>
        <end position="321"/>
    </location>
</feature>
<evidence type="ECO:0000256" key="1">
    <source>
        <dbReference type="ARBA" id="ARBA00004370"/>
    </source>
</evidence>